<keyword evidence="1" id="KW-0732">Signal</keyword>
<dbReference type="Proteomes" id="UP000184330">
    <property type="component" value="Unassembled WGS sequence"/>
</dbReference>
<feature type="chain" id="PRO_5013041275" evidence="1">
    <location>
        <begin position="19"/>
        <end position="122"/>
    </location>
</feature>
<dbReference type="AlphaFoldDB" id="A0A1L7XA45"/>
<gene>
    <name evidence="2" type="ORF">PAC_11815</name>
</gene>
<evidence type="ECO:0000313" key="3">
    <source>
        <dbReference type="Proteomes" id="UP000184330"/>
    </source>
</evidence>
<proteinExistence type="predicted"/>
<dbReference type="EMBL" id="FJOG01000019">
    <property type="protein sequence ID" value="CZR61918.1"/>
    <property type="molecule type" value="Genomic_DNA"/>
</dbReference>
<dbReference type="Gene3D" id="2.60.20.10">
    <property type="entry name" value="Crystallins"/>
    <property type="match status" value="1"/>
</dbReference>
<accession>A0A1L7XA45</accession>
<dbReference type="OrthoDB" id="2910287at2759"/>
<keyword evidence="3" id="KW-1185">Reference proteome</keyword>
<feature type="signal peptide" evidence="1">
    <location>
        <begin position="1"/>
        <end position="18"/>
    </location>
</feature>
<organism evidence="2 3">
    <name type="scientific">Phialocephala subalpina</name>
    <dbReference type="NCBI Taxonomy" id="576137"/>
    <lineage>
        <taxon>Eukaryota</taxon>
        <taxon>Fungi</taxon>
        <taxon>Dikarya</taxon>
        <taxon>Ascomycota</taxon>
        <taxon>Pezizomycotina</taxon>
        <taxon>Leotiomycetes</taxon>
        <taxon>Helotiales</taxon>
        <taxon>Mollisiaceae</taxon>
        <taxon>Phialocephala</taxon>
        <taxon>Phialocephala fortinii species complex</taxon>
    </lineage>
</organism>
<evidence type="ECO:0000256" key="1">
    <source>
        <dbReference type="SAM" id="SignalP"/>
    </source>
</evidence>
<evidence type="ECO:0000313" key="2">
    <source>
        <dbReference type="EMBL" id="CZR61918.1"/>
    </source>
</evidence>
<protein>
    <submittedName>
        <fullName evidence="2">Uncharacterized protein</fullName>
    </submittedName>
</protein>
<name>A0A1L7XA45_9HELO</name>
<reference evidence="2 3" key="1">
    <citation type="submission" date="2016-03" db="EMBL/GenBank/DDBJ databases">
        <authorList>
            <person name="Ploux O."/>
        </authorList>
    </citation>
    <scope>NUCLEOTIDE SEQUENCE [LARGE SCALE GENOMIC DNA]</scope>
    <source>
        <strain evidence="2 3">UAMH 11012</strain>
    </source>
</reference>
<sequence>MQFFSVISASLLASVALAAPAPAPVLDATIETRSVSEQIDVWQDADFLGLKFTGSAEVGQCKNFPGGFTNNITSGKAKPGFRCTVWVDKDCKGTGFSFNTAGVKDLPDWIDNKSKSWKCVAA</sequence>